<proteinExistence type="predicted"/>
<sequence length="33" mass="3640">MAVMERESGAKKTIKIASQILTEMLTMLLVISC</sequence>
<comment type="caution">
    <text evidence="1">The sequence shown here is derived from an EMBL/GenBank/DDBJ whole genome shotgun (WGS) entry which is preliminary data.</text>
</comment>
<dbReference type="EMBL" id="CAJNAP010000054">
    <property type="protein sequence ID" value="CAE6517725.1"/>
    <property type="molecule type" value="Genomic_DNA"/>
</dbReference>
<protein>
    <submittedName>
        <fullName evidence="1">Uncharacterized protein</fullName>
    </submittedName>
</protein>
<name>A0A8H9DAA9_9PROT</name>
<gene>
    <name evidence="1" type="ORF">NMYAN_80119</name>
</gene>
<reference evidence="1" key="1">
    <citation type="submission" date="2021-02" db="EMBL/GenBank/DDBJ databases">
        <authorList>
            <person name="Han P."/>
        </authorList>
    </citation>
    <scope>NUCLEOTIDE SEQUENCE</scope>
    <source>
        <strain evidence="1">Nitrosomonas nitrosa 18-3D</strain>
    </source>
</reference>
<dbReference type="AlphaFoldDB" id="A0A8H9DAA9"/>
<evidence type="ECO:0000313" key="2">
    <source>
        <dbReference type="Proteomes" id="UP000601736"/>
    </source>
</evidence>
<evidence type="ECO:0000313" key="1">
    <source>
        <dbReference type="EMBL" id="CAE6517725.1"/>
    </source>
</evidence>
<accession>A0A8H9DAA9</accession>
<dbReference type="Proteomes" id="UP000601736">
    <property type="component" value="Unassembled WGS sequence"/>
</dbReference>
<organism evidence="1 2">
    <name type="scientific">Nitrosomonas nitrosa</name>
    <dbReference type="NCBI Taxonomy" id="52442"/>
    <lineage>
        <taxon>Bacteria</taxon>
        <taxon>Pseudomonadati</taxon>
        <taxon>Pseudomonadota</taxon>
        <taxon>Betaproteobacteria</taxon>
        <taxon>Nitrosomonadales</taxon>
        <taxon>Nitrosomonadaceae</taxon>
        <taxon>Nitrosomonas</taxon>
    </lineage>
</organism>